<protein>
    <submittedName>
        <fullName evidence="3">Glycoside hydrolase family 18</fullName>
    </submittedName>
</protein>
<dbReference type="PANTHER" id="PTHR46066:SF2">
    <property type="entry name" value="CHITINASE DOMAIN-CONTAINING PROTEIN 1"/>
    <property type="match status" value="1"/>
</dbReference>
<reference evidence="3 4" key="1">
    <citation type="journal article" date="2015" name="Nature">
        <title>rRNA introns, odd ribosomes, and small enigmatic genomes across a large radiation of phyla.</title>
        <authorList>
            <person name="Brown C.T."/>
            <person name="Hug L.A."/>
            <person name="Thomas B.C."/>
            <person name="Sharon I."/>
            <person name="Castelle C.J."/>
            <person name="Singh A."/>
            <person name="Wilkins M.J."/>
            <person name="Williams K.H."/>
            <person name="Banfield J.F."/>
        </authorList>
    </citation>
    <scope>NUCLEOTIDE SEQUENCE [LARGE SCALE GENOMIC DNA]</scope>
</reference>
<dbReference type="InterPro" id="IPR017853">
    <property type="entry name" value="GH"/>
</dbReference>
<dbReference type="InterPro" id="IPR029070">
    <property type="entry name" value="Chitinase_insertion_sf"/>
</dbReference>
<keyword evidence="1" id="KW-0472">Membrane</keyword>
<keyword evidence="1" id="KW-1133">Transmembrane helix</keyword>
<dbReference type="GO" id="GO:0016787">
    <property type="term" value="F:hydrolase activity"/>
    <property type="evidence" value="ECO:0007669"/>
    <property type="project" value="UniProtKB-KW"/>
</dbReference>
<dbReference type="STRING" id="1618436.UV59_C0005G0028"/>
<evidence type="ECO:0000313" key="3">
    <source>
        <dbReference type="EMBL" id="KKS85777.1"/>
    </source>
</evidence>
<evidence type="ECO:0000259" key="2">
    <source>
        <dbReference type="PROSITE" id="PS51910"/>
    </source>
</evidence>
<feature type="domain" description="GH18" evidence="2">
    <location>
        <begin position="58"/>
        <end position="372"/>
    </location>
</feature>
<dbReference type="GO" id="GO:0008061">
    <property type="term" value="F:chitin binding"/>
    <property type="evidence" value="ECO:0007669"/>
    <property type="project" value="InterPro"/>
</dbReference>
<feature type="transmembrane region" description="Helical" evidence="1">
    <location>
        <begin position="12"/>
        <end position="34"/>
    </location>
</feature>
<organism evidence="3 4">
    <name type="scientific">Candidatus Gottesmanbacteria bacterium GW2011_GWA1_43_11</name>
    <dbReference type="NCBI Taxonomy" id="1618436"/>
    <lineage>
        <taxon>Bacteria</taxon>
        <taxon>Candidatus Gottesmaniibacteriota</taxon>
    </lineage>
</organism>
<keyword evidence="1" id="KW-0812">Transmembrane</keyword>
<keyword evidence="3" id="KW-0378">Hydrolase</keyword>
<dbReference type="PANTHER" id="PTHR46066">
    <property type="entry name" value="CHITINASE DOMAIN-CONTAINING PROTEIN 1 FAMILY MEMBER"/>
    <property type="match status" value="1"/>
</dbReference>
<dbReference type="InterPro" id="IPR011583">
    <property type="entry name" value="Chitinase_II/V-like_cat"/>
</dbReference>
<gene>
    <name evidence="3" type="ORF">UV59_C0005G0028</name>
</gene>
<dbReference type="Proteomes" id="UP000034543">
    <property type="component" value="Unassembled WGS sequence"/>
</dbReference>
<proteinExistence type="predicted"/>
<dbReference type="EMBL" id="LCFB01000005">
    <property type="protein sequence ID" value="KKS85777.1"/>
    <property type="molecule type" value="Genomic_DNA"/>
</dbReference>
<evidence type="ECO:0000256" key="1">
    <source>
        <dbReference type="SAM" id="Phobius"/>
    </source>
</evidence>
<name>A0A0G1CJW3_9BACT</name>
<comment type="caution">
    <text evidence="3">The sequence shown here is derived from an EMBL/GenBank/DDBJ whole genome shotgun (WGS) entry which is preliminary data.</text>
</comment>
<dbReference type="AlphaFoldDB" id="A0A0G1CJW3"/>
<evidence type="ECO:0000313" key="4">
    <source>
        <dbReference type="Proteomes" id="UP000034543"/>
    </source>
</evidence>
<dbReference type="SUPFAM" id="SSF51445">
    <property type="entry name" value="(Trans)glycosidases"/>
    <property type="match status" value="1"/>
</dbReference>
<sequence length="382" mass="43373">MIQYRYMSASPLKVILLVAFATFVVCIVVKNYIWGFSNLENSKIVHYLPSPAASLPPPQFIGWMSYWDEKHGYERLRTTIDYFSVIAPMLYFVNPDGRLAAYTISTGNQAVILAREHNVPVMSTIGDDGDAAGLQILLYNQEAQNDFIKQLIGTAMSQRFAGWAYDFELLTPKDEDAFSSFVENSVTRLHDAGLTLDVIVFARTRTDGYPPSLAHDYERIGRVADRVILMTYGYNNELTEAGGQTPPDWLREVLQYAIRYIPKEKLVVGLSTHGYLWNEQVTGLTYPQVKALVDQENLVPVYDDESGAMRAKFVDDNTENTLYFESAATIYRKVQLVQREFDMHTFALWRTGAEDSEFWQLIEPSPSLFMRASPEPSGQLSE</sequence>
<dbReference type="Gene3D" id="3.20.20.80">
    <property type="entry name" value="Glycosidases"/>
    <property type="match status" value="1"/>
</dbReference>
<dbReference type="SMART" id="SM00636">
    <property type="entry name" value="Glyco_18"/>
    <property type="match status" value="1"/>
</dbReference>
<dbReference type="InterPro" id="IPR001223">
    <property type="entry name" value="Glyco_hydro18_cat"/>
</dbReference>
<dbReference type="GO" id="GO:0005975">
    <property type="term" value="P:carbohydrate metabolic process"/>
    <property type="evidence" value="ECO:0007669"/>
    <property type="project" value="InterPro"/>
</dbReference>
<accession>A0A0G1CJW3</accession>
<dbReference type="Gene3D" id="3.10.50.10">
    <property type="match status" value="1"/>
</dbReference>
<dbReference type="PROSITE" id="PS51910">
    <property type="entry name" value="GH18_2"/>
    <property type="match status" value="1"/>
</dbReference>
<dbReference type="Pfam" id="PF00704">
    <property type="entry name" value="Glyco_hydro_18"/>
    <property type="match status" value="1"/>
</dbReference>